<proteinExistence type="predicted"/>
<dbReference type="Gene3D" id="3.40.50.2000">
    <property type="entry name" value="Glycogen Phosphorylase B"/>
    <property type="match status" value="2"/>
</dbReference>
<organism evidence="2 3">
    <name type="scientific">Virgisporangium aliadipatigenens</name>
    <dbReference type="NCBI Taxonomy" id="741659"/>
    <lineage>
        <taxon>Bacteria</taxon>
        <taxon>Bacillati</taxon>
        <taxon>Actinomycetota</taxon>
        <taxon>Actinomycetes</taxon>
        <taxon>Micromonosporales</taxon>
        <taxon>Micromonosporaceae</taxon>
        <taxon>Virgisporangium</taxon>
    </lineage>
</organism>
<dbReference type="Pfam" id="PF06722">
    <property type="entry name" value="EryCIII-like_C"/>
    <property type="match status" value="1"/>
</dbReference>
<dbReference type="Proteomes" id="UP000619260">
    <property type="component" value="Unassembled WGS sequence"/>
</dbReference>
<protein>
    <recommendedName>
        <fullName evidence="1">Erythromycin biosynthesis protein CIII-like C-terminal domain-containing protein</fullName>
    </recommendedName>
</protein>
<evidence type="ECO:0000259" key="1">
    <source>
        <dbReference type="Pfam" id="PF06722"/>
    </source>
</evidence>
<dbReference type="SUPFAM" id="SSF53756">
    <property type="entry name" value="UDP-Glycosyltransferase/glycogen phosphorylase"/>
    <property type="match status" value="1"/>
</dbReference>
<evidence type="ECO:0000313" key="3">
    <source>
        <dbReference type="Proteomes" id="UP000619260"/>
    </source>
</evidence>
<dbReference type="InterPro" id="IPR050426">
    <property type="entry name" value="Glycosyltransferase_28"/>
</dbReference>
<dbReference type="GO" id="GO:0016757">
    <property type="term" value="F:glycosyltransferase activity"/>
    <property type="evidence" value="ECO:0007669"/>
    <property type="project" value="UniProtKB-ARBA"/>
</dbReference>
<keyword evidence="3" id="KW-1185">Reference proteome</keyword>
<gene>
    <name evidence="2" type="ORF">Val02_65150</name>
</gene>
<evidence type="ECO:0000313" key="2">
    <source>
        <dbReference type="EMBL" id="GIJ49629.1"/>
    </source>
</evidence>
<reference evidence="2" key="1">
    <citation type="submission" date="2021-01" db="EMBL/GenBank/DDBJ databases">
        <title>Whole genome shotgun sequence of Virgisporangium aliadipatigenens NBRC 105644.</title>
        <authorList>
            <person name="Komaki H."/>
            <person name="Tamura T."/>
        </authorList>
    </citation>
    <scope>NUCLEOTIDE SEQUENCE</scope>
    <source>
        <strain evidence="2">NBRC 105644</strain>
    </source>
</reference>
<dbReference type="PANTHER" id="PTHR48050">
    <property type="entry name" value="STEROL 3-BETA-GLUCOSYLTRANSFERASE"/>
    <property type="match status" value="1"/>
</dbReference>
<dbReference type="PANTHER" id="PTHR48050:SF13">
    <property type="entry name" value="STEROL 3-BETA-GLUCOSYLTRANSFERASE UGT80A2"/>
    <property type="match status" value="1"/>
</dbReference>
<comment type="caution">
    <text evidence="2">The sequence shown here is derived from an EMBL/GenBank/DDBJ whole genome shotgun (WGS) entry which is preliminary data.</text>
</comment>
<dbReference type="EMBL" id="BOPF01000029">
    <property type="protein sequence ID" value="GIJ49629.1"/>
    <property type="molecule type" value="Genomic_DNA"/>
</dbReference>
<feature type="domain" description="Erythromycin biosynthesis protein CIII-like C-terminal" evidence="1">
    <location>
        <begin position="222"/>
        <end position="347"/>
    </location>
</feature>
<dbReference type="InterPro" id="IPR010610">
    <property type="entry name" value="EryCIII-like_C"/>
</dbReference>
<sequence>MGTLDAGGNTLPTVAIARELARRGHDVSVLAHDSQHAAFAAAGLRPRPWSSPRAWSPRAEDPGLRTMLSWLPLASDPGYGRDLAAAVERSGAGLVLVDCMIPGALRRVRATGVRVALLVHAYSGYWRDQWSRRSPMGWWLRCAGAHPANRRALPDLLVVTTLPGLDVIPNGGGPLPAPTVQTGPVFATAPGTAAPAADDAPVLVSLSTISYPGQRQCLQRILDALDGLPVRAVATVGTSVEAHRLRPPSNVTMRSFASHAEVMPGVRAVIGHGGHGTTMLALAHGLPVLMFPMSGHTDQPLVAASVAAAGAGIALPRTASVAGIRDAVRRLTGDPALRERAARLGERLRAVDGAGAAATALEALTPLAPRAWQ</sequence>
<accession>A0A8J4DTC3</accession>
<dbReference type="AlphaFoldDB" id="A0A8J4DTC3"/>
<name>A0A8J4DTC3_9ACTN</name>